<proteinExistence type="predicted"/>
<feature type="chain" id="PRO_5020816604" description="Lipoprotein" evidence="1">
    <location>
        <begin position="25"/>
        <end position="160"/>
    </location>
</feature>
<evidence type="ECO:0000313" key="3">
    <source>
        <dbReference type="Proteomes" id="UP000293519"/>
    </source>
</evidence>
<dbReference type="Proteomes" id="UP000293519">
    <property type="component" value="Unassembled WGS sequence"/>
</dbReference>
<sequence>MTTAPRILLAGVTLAAALSLSACANPLDGIVEGVVNQGVENVIEGAIEGESGGDVDVSLPGSGASLPVSWPADVPTPEGDVLFSSAVDGTWGATIVVADASVVDGIYAELEGSGWTMVSESSIDVLSSRSYENDTYTVSVSSVPDSETGAVNVTYAIASK</sequence>
<protein>
    <recommendedName>
        <fullName evidence="4">Lipoprotein</fullName>
    </recommendedName>
</protein>
<dbReference type="OrthoDB" id="5126245at2"/>
<keyword evidence="1" id="KW-0732">Signal</keyword>
<dbReference type="EMBL" id="SGWW01000003">
    <property type="protein sequence ID" value="RZS56151.1"/>
    <property type="molecule type" value="Genomic_DNA"/>
</dbReference>
<dbReference type="PROSITE" id="PS51257">
    <property type="entry name" value="PROKAR_LIPOPROTEIN"/>
    <property type="match status" value="1"/>
</dbReference>
<accession>A0A4Q7LP26</accession>
<gene>
    <name evidence="2" type="ORF">EV141_1603</name>
</gene>
<reference evidence="2 3" key="1">
    <citation type="journal article" date="2015" name="Stand. Genomic Sci.">
        <title>Genomic Encyclopedia of Bacterial and Archaeal Type Strains, Phase III: the genomes of soil and plant-associated and newly described type strains.</title>
        <authorList>
            <person name="Whitman W.B."/>
            <person name="Woyke T."/>
            <person name="Klenk H.P."/>
            <person name="Zhou Y."/>
            <person name="Lilburn T.G."/>
            <person name="Beck B.J."/>
            <person name="De Vos P."/>
            <person name="Vandamme P."/>
            <person name="Eisen J.A."/>
            <person name="Garrity G."/>
            <person name="Hugenholtz P."/>
            <person name="Kyrpides N.C."/>
        </authorList>
    </citation>
    <scope>NUCLEOTIDE SEQUENCE [LARGE SCALE GENOMIC DNA]</scope>
    <source>
        <strain evidence="2 3">CV2</strain>
    </source>
</reference>
<organism evidence="2 3">
    <name type="scientific">Microcella putealis</name>
    <dbReference type="NCBI Taxonomy" id="337005"/>
    <lineage>
        <taxon>Bacteria</taxon>
        <taxon>Bacillati</taxon>
        <taxon>Actinomycetota</taxon>
        <taxon>Actinomycetes</taxon>
        <taxon>Micrococcales</taxon>
        <taxon>Microbacteriaceae</taxon>
        <taxon>Microcella</taxon>
    </lineage>
</organism>
<dbReference type="RefSeq" id="WP_130485440.1">
    <property type="nucleotide sequence ID" value="NZ_SGWW01000003.1"/>
</dbReference>
<evidence type="ECO:0000313" key="2">
    <source>
        <dbReference type="EMBL" id="RZS56151.1"/>
    </source>
</evidence>
<keyword evidence="3" id="KW-1185">Reference proteome</keyword>
<evidence type="ECO:0000256" key="1">
    <source>
        <dbReference type="SAM" id="SignalP"/>
    </source>
</evidence>
<evidence type="ECO:0008006" key="4">
    <source>
        <dbReference type="Google" id="ProtNLM"/>
    </source>
</evidence>
<feature type="signal peptide" evidence="1">
    <location>
        <begin position="1"/>
        <end position="24"/>
    </location>
</feature>
<dbReference type="AlphaFoldDB" id="A0A4Q7LP26"/>
<name>A0A4Q7LP26_9MICO</name>
<comment type="caution">
    <text evidence="2">The sequence shown here is derived from an EMBL/GenBank/DDBJ whole genome shotgun (WGS) entry which is preliminary data.</text>
</comment>